<feature type="compositionally biased region" description="Basic and acidic residues" evidence="12">
    <location>
        <begin position="169"/>
        <end position="183"/>
    </location>
</feature>
<evidence type="ECO:0000256" key="1">
    <source>
        <dbReference type="ARBA" id="ARBA00004123"/>
    </source>
</evidence>
<dbReference type="GO" id="GO:0003729">
    <property type="term" value="F:mRNA binding"/>
    <property type="evidence" value="ECO:0007669"/>
    <property type="project" value="TreeGrafter"/>
</dbReference>
<dbReference type="PRINTS" id="PR00320">
    <property type="entry name" value="GPROTEINBRPT"/>
</dbReference>
<evidence type="ECO:0000313" key="14">
    <source>
        <dbReference type="Proteomes" id="UP001331761"/>
    </source>
</evidence>
<evidence type="ECO:0000256" key="4">
    <source>
        <dbReference type="ARBA" id="ARBA00022728"/>
    </source>
</evidence>
<evidence type="ECO:0000313" key="13">
    <source>
        <dbReference type="EMBL" id="KAK5967537.1"/>
    </source>
</evidence>
<dbReference type="InterPro" id="IPR001680">
    <property type="entry name" value="WD40_rpt"/>
</dbReference>
<evidence type="ECO:0000256" key="8">
    <source>
        <dbReference type="ARBA" id="ARBA00068146"/>
    </source>
</evidence>
<dbReference type="InterPro" id="IPR015943">
    <property type="entry name" value="WD40/YVTN_repeat-like_dom_sf"/>
</dbReference>
<evidence type="ECO:0000256" key="11">
    <source>
        <dbReference type="PROSITE-ProRule" id="PRU00221"/>
    </source>
</evidence>
<keyword evidence="3" id="KW-0507">mRNA processing</keyword>
<dbReference type="FunFam" id="2.130.10.10:FF:000034">
    <property type="entry name" value="Pre-mRNA-processing factor 17, putative"/>
    <property type="match status" value="1"/>
</dbReference>
<dbReference type="InterPro" id="IPR034596">
    <property type="entry name" value="Ribosomal_mL52"/>
</dbReference>
<evidence type="ECO:0000256" key="12">
    <source>
        <dbReference type="SAM" id="MobiDB-lite"/>
    </source>
</evidence>
<accession>A0AAN8EWN1</accession>
<keyword evidence="7" id="KW-0539">Nucleus</keyword>
<feature type="repeat" description="WD" evidence="11">
    <location>
        <begin position="253"/>
        <end position="287"/>
    </location>
</feature>
<feature type="region of interest" description="Disordered" evidence="12">
    <location>
        <begin position="169"/>
        <end position="207"/>
    </location>
</feature>
<dbReference type="Pfam" id="PF00400">
    <property type="entry name" value="WD40"/>
    <property type="match status" value="4"/>
</dbReference>
<dbReference type="PROSITE" id="PS50082">
    <property type="entry name" value="WD_REPEATS_2"/>
    <property type="match status" value="4"/>
</dbReference>
<name>A0AAN8EWN1_TRICO</name>
<keyword evidence="6" id="KW-0508">mRNA splicing</keyword>
<evidence type="ECO:0000256" key="2">
    <source>
        <dbReference type="ARBA" id="ARBA00022574"/>
    </source>
</evidence>
<dbReference type="Pfam" id="PF18699">
    <property type="entry name" value="MRPL52"/>
    <property type="match status" value="1"/>
</dbReference>
<dbReference type="SUPFAM" id="SSF50978">
    <property type="entry name" value="WD40 repeat-like"/>
    <property type="match status" value="1"/>
</dbReference>
<reference evidence="13 14" key="1">
    <citation type="submission" date="2019-10" db="EMBL/GenBank/DDBJ databases">
        <title>Assembly and Annotation for the nematode Trichostrongylus colubriformis.</title>
        <authorList>
            <person name="Martin J."/>
        </authorList>
    </citation>
    <scope>NUCLEOTIDE SEQUENCE [LARGE SCALE GENOMIC DNA]</scope>
    <source>
        <strain evidence="13">G859</strain>
        <tissue evidence="13">Whole worm</tissue>
    </source>
</reference>
<evidence type="ECO:0000256" key="3">
    <source>
        <dbReference type="ARBA" id="ARBA00022664"/>
    </source>
</evidence>
<dbReference type="InterPro" id="IPR032847">
    <property type="entry name" value="PRPF17"/>
</dbReference>
<evidence type="ECO:0000256" key="5">
    <source>
        <dbReference type="ARBA" id="ARBA00022737"/>
    </source>
</evidence>
<dbReference type="EMBL" id="WIXE01022389">
    <property type="protein sequence ID" value="KAK5967537.1"/>
    <property type="molecule type" value="Genomic_DNA"/>
</dbReference>
<dbReference type="Proteomes" id="UP001331761">
    <property type="component" value="Unassembled WGS sequence"/>
</dbReference>
<dbReference type="GO" id="GO:0032543">
    <property type="term" value="P:mitochondrial translation"/>
    <property type="evidence" value="ECO:0007669"/>
    <property type="project" value="InterPro"/>
</dbReference>
<sequence>MDLLKGYVQSDEELSDDDSTQAISLENCKSLAIPTDLTVAPEVATKSILKQIAIVDPRTKELTTNPTYEQLFQPEAGPSNPFKSENQKAQKNVLTGFDTLGYARNPTADKSHEFIGNKEAAIGNQGASLFESKKTGGEKRKRQANFDPSDIEGYTGPWAKYCDEKTIAKPDPELQKEMDEITRKRQANSRRFKRKQQQQQGDNAEESSVLHLKEAQDYQGRSFLVPPAFTGVNLRADAAPEKCFIPKKQIHVYKGHTKGVNCLQWFPKSAHLFLSCSMDTKIKLWEVYGKHQVVRTYSGHKLPVREVAFNNEGTEFLSASFDRYIKLWDTETGQVKQRFHTGHIPFCVKFHPDDDKNHMFLSGMQNKKIVQWDTRTGEIVQATEEYDRHLGAVNSITFFDKNRRFASTSDDKSIRIWEWEIPVDTKLIQNVGLHSIPTMNKSPNEKWVVGQSMDNRIVLFQLIDDKLRFAKKKAFRGHNSAGYACVTDFSPDMSYLISGDADGKLFIWDWRTHKIVARWKAHDSTCISARWHPKEKSKILTAGWDTYHISIYLNPCSKVQALNWSFSIVGLDSSMLSSRSLVPFRELSSAIGGSGMRVRGRFQNWRPPIYSAPHVYPLEMGPDFSYADGRPIYVTSRIQLEYKQDQLRLAKKIVHLLSEVNEMEAAHKQAESRRIVQAQELDALRPKSKGTRSIV</sequence>
<dbReference type="GO" id="GO:0071013">
    <property type="term" value="C:catalytic step 2 spliceosome"/>
    <property type="evidence" value="ECO:0007669"/>
    <property type="project" value="InterPro"/>
</dbReference>
<proteinExistence type="predicted"/>
<feature type="repeat" description="WD" evidence="11">
    <location>
        <begin position="386"/>
        <end position="418"/>
    </location>
</feature>
<keyword evidence="5" id="KW-0677">Repeat</keyword>
<organism evidence="13 14">
    <name type="scientific">Trichostrongylus colubriformis</name>
    <name type="common">Black scour worm</name>
    <dbReference type="NCBI Taxonomy" id="6319"/>
    <lineage>
        <taxon>Eukaryota</taxon>
        <taxon>Metazoa</taxon>
        <taxon>Ecdysozoa</taxon>
        <taxon>Nematoda</taxon>
        <taxon>Chromadorea</taxon>
        <taxon>Rhabditida</taxon>
        <taxon>Rhabditina</taxon>
        <taxon>Rhabditomorpha</taxon>
        <taxon>Strongyloidea</taxon>
        <taxon>Trichostrongylidae</taxon>
        <taxon>Trichostrongylus</taxon>
    </lineage>
</organism>
<dbReference type="PANTHER" id="PTHR43979:SF1">
    <property type="entry name" value="PRE-MRNA-PROCESSING FACTOR 17"/>
    <property type="match status" value="1"/>
</dbReference>
<evidence type="ECO:0000256" key="9">
    <source>
        <dbReference type="ARBA" id="ARBA00075265"/>
    </source>
</evidence>
<dbReference type="GO" id="GO:0005762">
    <property type="term" value="C:mitochondrial large ribosomal subunit"/>
    <property type="evidence" value="ECO:0007669"/>
    <property type="project" value="InterPro"/>
</dbReference>
<keyword evidence="2 11" id="KW-0853">WD repeat</keyword>
<comment type="caution">
    <text evidence="13">The sequence shown here is derived from an EMBL/GenBank/DDBJ whole genome shotgun (WGS) entry which is preliminary data.</text>
</comment>
<keyword evidence="14" id="KW-1185">Reference proteome</keyword>
<dbReference type="Gene3D" id="2.130.10.10">
    <property type="entry name" value="YVTN repeat-like/Quinoprotein amine dehydrogenase"/>
    <property type="match status" value="1"/>
</dbReference>
<dbReference type="PROSITE" id="PS50294">
    <property type="entry name" value="WD_REPEATS_REGION"/>
    <property type="match status" value="3"/>
</dbReference>
<comment type="subcellular location">
    <subcellularLocation>
        <location evidence="1">Nucleus</location>
    </subcellularLocation>
</comment>
<protein>
    <recommendedName>
        <fullName evidence="8">Pre-mRNA-processing factor 17</fullName>
    </recommendedName>
    <alternativeName>
        <fullName evidence="10">Cell division cycle 40 homolog</fullName>
    </alternativeName>
    <alternativeName>
        <fullName evidence="9">PRP17 homolog</fullName>
    </alternativeName>
</protein>
<dbReference type="InterPro" id="IPR036322">
    <property type="entry name" value="WD40_repeat_dom_sf"/>
</dbReference>
<dbReference type="GO" id="GO:0000398">
    <property type="term" value="P:mRNA splicing, via spliceosome"/>
    <property type="evidence" value="ECO:0007669"/>
    <property type="project" value="InterPro"/>
</dbReference>
<dbReference type="CDD" id="cd00200">
    <property type="entry name" value="WD40"/>
    <property type="match status" value="1"/>
</dbReference>
<dbReference type="SMART" id="SM00320">
    <property type="entry name" value="WD40"/>
    <property type="match status" value="6"/>
</dbReference>
<keyword evidence="4" id="KW-0747">Spliceosome</keyword>
<evidence type="ECO:0000256" key="6">
    <source>
        <dbReference type="ARBA" id="ARBA00023187"/>
    </source>
</evidence>
<feature type="compositionally biased region" description="Basic residues" evidence="12">
    <location>
        <begin position="184"/>
        <end position="196"/>
    </location>
</feature>
<feature type="repeat" description="WD" evidence="11">
    <location>
        <begin position="297"/>
        <end position="338"/>
    </location>
</feature>
<evidence type="ECO:0000256" key="10">
    <source>
        <dbReference type="ARBA" id="ARBA00076678"/>
    </source>
</evidence>
<dbReference type="PANTHER" id="PTHR43979">
    <property type="entry name" value="PRE-MRNA-PROCESSING FACTOR 17"/>
    <property type="match status" value="1"/>
</dbReference>
<gene>
    <name evidence="13" type="ORF">GCK32_004391</name>
</gene>
<dbReference type="GO" id="GO:0003735">
    <property type="term" value="F:structural constituent of ribosome"/>
    <property type="evidence" value="ECO:0007669"/>
    <property type="project" value="InterPro"/>
</dbReference>
<feature type="repeat" description="WD" evidence="11">
    <location>
        <begin position="489"/>
        <end position="518"/>
    </location>
</feature>
<evidence type="ECO:0000256" key="7">
    <source>
        <dbReference type="ARBA" id="ARBA00023242"/>
    </source>
</evidence>
<dbReference type="AlphaFoldDB" id="A0AAN8EWN1"/>
<dbReference type="InterPro" id="IPR020472">
    <property type="entry name" value="WD40_PAC1"/>
</dbReference>